<dbReference type="SMART" id="SM00754">
    <property type="entry name" value="CHRD"/>
    <property type="match status" value="1"/>
</dbReference>
<evidence type="ECO:0000259" key="2">
    <source>
        <dbReference type="PROSITE" id="PS50933"/>
    </source>
</evidence>
<dbReference type="PROSITE" id="PS50933">
    <property type="entry name" value="CHRD"/>
    <property type="match status" value="1"/>
</dbReference>
<dbReference type="Proteomes" id="UP000246018">
    <property type="component" value="Unassembled WGS sequence"/>
</dbReference>
<gene>
    <name evidence="3" type="ORF">DDE18_14290</name>
</gene>
<feature type="domain" description="CHRD" evidence="2">
    <location>
        <begin position="71"/>
        <end position="194"/>
    </location>
</feature>
<accession>A0A2T8F853</accession>
<keyword evidence="4" id="KW-1185">Reference proteome</keyword>
<name>A0A2T8F853_9ACTN</name>
<dbReference type="Pfam" id="PF07452">
    <property type="entry name" value="CHRD"/>
    <property type="match status" value="1"/>
</dbReference>
<organism evidence="3 4">
    <name type="scientific">Nocardioides gansuensis</name>
    <dbReference type="NCBI Taxonomy" id="2138300"/>
    <lineage>
        <taxon>Bacteria</taxon>
        <taxon>Bacillati</taxon>
        <taxon>Actinomycetota</taxon>
        <taxon>Actinomycetes</taxon>
        <taxon>Propionibacteriales</taxon>
        <taxon>Nocardioidaceae</taxon>
        <taxon>Nocardioides</taxon>
    </lineage>
</organism>
<dbReference type="OrthoDB" id="8901345at2"/>
<feature type="region of interest" description="Disordered" evidence="1">
    <location>
        <begin position="1"/>
        <end position="20"/>
    </location>
</feature>
<dbReference type="InterPro" id="IPR010895">
    <property type="entry name" value="CHRD"/>
</dbReference>
<evidence type="ECO:0000313" key="4">
    <source>
        <dbReference type="Proteomes" id="UP000246018"/>
    </source>
</evidence>
<dbReference type="EMBL" id="QDGZ01000006">
    <property type="protein sequence ID" value="PVG81885.1"/>
    <property type="molecule type" value="Genomic_DNA"/>
</dbReference>
<comment type="caution">
    <text evidence="3">The sequence shown here is derived from an EMBL/GenBank/DDBJ whole genome shotgun (WGS) entry which is preliminary data.</text>
</comment>
<reference evidence="3 4" key="1">
    <citation type="submission" date="2018-04" db="EMBL/GenBank/DDBJ databases">
        <title>Genome of Nocardioides gansuensis WSJ-1.</title>
        <authorList>
            <person name="Wu S."/>
            <person name="Wang G."/>
        </authorList>
    </citation>
    <scope>NUCLEOTIDE SEQUENCE [LARGE SCALE GENOMIC DNA]</scope>
    <source>
        <strain evidence="3 4">WSJ-1</strain>
    </source>
</reference>
<sequence length="194" mass="19773">MRHIGDIARVTSAGDPRPRMVAPRSVVARRSPTSAARTHTLGMVVMAQRVIGVMALVLAALAGGSSAAFAEVQVFTVHLAPSGDPDGSGVATLRLQPDEGLVCYSIVVRNIGAPTEPMPGLGSAHIHTLDSGGIAIDLDTVFRATGTSTHIATDCVSADSDTIDAVLADPEEFYLNVHTAQAPAGAVQGSLAAG</sequence>
<dbReference type="AlphaFoldDB" id="A0A2T8F853"/>
<evidence type="ECO:0000313" key="3">
    <source>
        <dbReference type="EMBL" id="PVG81885.1"/>
    </source>
</evidence>
<protein>
    <recommendedName>
        <fullName evidence="2">CHRD domain-containing protein</fullName>
    </recommendedName>
</protein>
<evidence type="ECO:0000256" key="1">
    <source>
        <dbReference type="SAM" id="MobiDB-lite"/>
    </source>
</evidence>
<proteinExistence type="predicted"/>